<feature type="transmembrane region" description="Helical" evidence="1">
    <location>
        <begin position="261"/>
        <end position="281"/>
    </location>
</feature>
<dbReference type="AlphaFoldDB" id="A0A7Y9UMV8"/>
<evidence type="ECO:0000256" key="1">
    <source>
        <dbReference type="SAM" id="Phobius"/>
    </source>
</evidence>
<feature type="transmembrane region" description="Helical" evidence="1">
    <location>
        <begin position="398"/>
        <end position="422"/>
    </location>
</feature>
<dbReference type="RefSeq" id="WP_179501125.1">
    <property type="nucleotide sequence ID" value="NZ_JACCAA010000001.1"/>
</dbReference>
<feature type="transmembrane region" description="Helical" evidence="1">
    <location>
        <begin position="157"/>
        <end position="174"/>
    </location>
</feature>
<feature type="transmembrane region" description="Helical" evidence="1">
    <location>
        <begin position="325"/>
        <end position="343"/>
    </location>
</feature>
<evidence type="ECO:0008006" key="4">
    <source>
        <dbReference type="Google" id="ProtNLM"/>
    </source>
</evidence>
<feature type="transmembrane region" description="Helical" evidence="1">
    <location>
        <begin position="181"/>
        <end position="209"/>
    </location>
</feature>
<keyword evidence="1" id="KW-1133">Transmembrane helix</keyword>
<proteinExistence type="predicted"/>
<name>A0A7Y9UMV8_9ACTN</name>
<reference evidence="2 3" key="1">
    <citation type="submission" date="2020-07" db="EMBL/GenBank/DDBJ databases">
        <title>Sequencing the genomes of 1000 actinobacteria strains.</title>
        <authorList>
            <person name="Klenk H.-P."/>
        </authorList>
    </citation>
    <scope>NUCLEOTIDE SEQUENCE [LARGE SCALE GENOMIC DNA]</scope>
    <source>
        <strain evidence="2 3">DSM 23819</strain>
    </source>
</reference>
<evidence type="ECO:0000313" key="2">
    <source>
        <dbReference type="EMBL" id="NYG57913.1"/>
    </source>
</evidence>
<accession>A0A7Y9UMV8</accession>
<feature type="transmembrane region" description="Helical" evidence="1">
    <location>
        <begin position="301"/>
        <end position="318"/>
    </location>
</feature>
<keyword evidence="3" id="KW-1185">Reference proteome</keyword>
<evidence type="ECO:0000313" key="3">
    <source>
        <dbReference type="Proteomes" id="UP000540656"/>
    </source>
</evidence>
<dbReference type="Proteomes" id="UP000540656">
    <property type="component" value="Unassembled WGS sequence"/>
</dbReference>
<feature type="transmembrane region" description="Helical" evidence="1">
    <location>
        <begin position="229"/>
        <end position="249"/>
    </location>
</feature>
<keyword evidence="1" id="KW-0812">Transmembrane</keyword>
<feature type="transmembrane region" description="Helical" evidence="1">
    <location>
        <begin position="358"/>
        <end position="377"/>
    </location>
</feature>
<protein>
    <recommendedName>
        <fullName evidence="4">Glycosyltransferase RgtA/B/C/D-like domain-containing protein</fullName>
    </recommendedName>
</protein>
<feature type="transmembrane region" description="Helical" evidence="1">
    <location>
        <begin position="30"/>
        <end position="52"/>
    </location>
</feature>
<keyword evidence="1" id="KW-0472">Membrane</keyword>
<gene>
    <name evidence="2" type="ORF">BJ980_000836</name>
</gene>
<sequence length="613" mass="66857">MGMRLPAAIADAREPMLALAAERRTQIGSAVAMVIGFIGYRAWALSSSWFYLDDYKLLYDASASDFGLRYVLSPHNSNLMPGGRVLAWIVVQSGTLNWTVAALLILALQLLAATAAAWACFTLFGVRWAALLPLALYLTSAMTVPVMMWWTAGVNQVPLQAAFFLSIGAWTRYLRSRSTRWLLMTMCVMAFGLFFYVKALLLLPVLLFLLVGYFVSGTVKSRIRQLVPFWPGIVGCTIMPSIYTVYYLSHVSSPFVSTSPGLVLRIAETMIGTAFTTALVGGPWRWAPLAPPNAFASPPEVTVHLAWVLVALVVLYGFATRRRTVRAWVLLVGYLFACLALLVNSRGPAYGEIIGLEYRYLTDAACVAAICVGLVFIDIHGARDSSCARTPSMLRARIPSVIGLVVIGAIAIGGVLSTASYVRIWHEQNYSDAYVHTLQDELTRLGSVDLDDGVVPDAVIPGIFAPDNRVHKITELIGDQAQYPRWSPRLGVVAEDGSIRAALIGPGVVSKKGPREGCGWLIKDRRVSIPLTARAFNWSWWIRIGYLYSDESTVTVSADGKQVEAELQPGVNSLYVQFEGSFDHVSIDGLRPGTTLCVESIEVGPLVPGGPLE</sequence>
<comment type="caution">
    <text evidence="2">The sequence shown here is derived from an EMBL/GenBank/DDBJ whole genome shotgun (WGS) entry which is preliminary data.</text>
</comment>
<organism evidence="2 3">
    <name type="scientific">Nocardioides daedukensis</name>
    <dbReference type="NCBI Taxonomy" id="634462"/>
    <lineage>
        <taxon>Bacteria</taxon>
        <taxon>Bacillati</taxon>
        <taxon>Actinomycetota</taxon>
        <taxon>Actinomycetes</taxon>
        <taxon>Propionibacteriales</taxon>
        <taxon>Nocardioidaceae</taxon>
        <taxon>Nocardioides</taxon>
    </lineage>
</organism>
<dbReference type="EMBL" id="JACCAA010000001">
    <property type="protein sequence ID" value="NYG57913.1"/>
    <property type="molecule type" value="Genomic_DNA"/>
</dbReference>